<dbReference type="InterPro" id="IPR029071">
    <property type="entry name" value="Ubiquitin-like_domsf"/>
</dbReference>
<dbReference type="Proteomes" id="UP000825729">
    <property type="component" value="Unassembled WGS sequence"/>
</dbReference>
<dbReference type="Gene3D" id="3.10.20.90">
    <property type="entry name" value="Phosphatidylinositol 3-kinase Catalytic Subunit, Chain A, domain 1"/>
    <property type="match status" value="1"/>
</dbReference>
<dbReference type="EMBL" id="JAINDJ010000004">
    <property type="protein sequence ID" value="KAG9448892.1"/>
    <property type="molecule type" value="Genomic_DNA"/>
</dbReference>
<sequence length="397" mass="44687">MIRRRDSDLVRRIVNLPLNIAEGVSRAVGQGMSRIGMGRRENRVHFQPPHEVVVIPEEWAFLRSYEEKYGFSHPFFYACRFAQALKIAEEEKKFLFVYLHSPEHPYTPLFCSETLGSELVVQFLDTNFVSWGAISSVGEGLQMTSALRATSFPFCAIVAPVSGDSIAVLQQVEGPVSPAELVEILQRTTEEQGSAFRSPRGPQDERVRTQPQTRQHGSAFRTPTATEDERIRANRQLRQEQDAAYEAALQIDKESDRLRDLAIEEANVNQKTAAARTKKDADKPNGNVAVTKQYSASKVKEATKESRSKGATTTGRNPMVTQIQIRFPDGERKQRTFSCADNIQAVYRYIDSLNKPGIGSYRLISNFPRKVYGFEQLGMTLKDAGLHPRATLFLELL</sequence>
<dbReference type="GO" id="GO:0043130">
    <property type="term" value="F:ubiquitin binding"/>
    <property type="evidence" value="ECO:0007669"/>
    <property type="project" value="TreeGrafter"/>
</dbReference>
<dbReference type="InterPro" id="IPR006577">
    <property type="entry name" value="UAS"/>
</dbReference>
<evidence type="ECO:0000313" key="4">
    <source>
        <dbReference type="Proteomes" id="UP000825729"/>
    </source>
</evidence>
<dbReference type="SUPFAM" id="SSF52833">
    <property type="entry name" value="Thioredoxin-like"/>
    <property type="match status" value="1"/>
</dbReference>
<dbReference type="PROSITE" id="PS50033">
    <property type="entry name" value="UBX"/>
    <property type="match status" value="1"/>
</dbReference>
<dbReference type="PANTHER" id="PTHR23322">
    <property type="entry name" value="FAS-ASSOCIATED PROTEIN"/>
    <property type="match status" value="1"/>
</dbReference>
<dbReference type="CDD" id="cd01767">
    <property type="entry name" value="UBX"/>
    <property type="match status" value="1"/>
</dbReference>
<dbReference type="AlphaFoldDB" id="A0AAV7EMG2"/>
<feature type="domain" description="UBX" evidence="2">
    <location>
        <begin position="316"/>
        <end position="394"/>
    </location>
</feature>
<evidence type="ECO:0000313" key="3">
    <source>
        <dbReference type="EMBL" id="KAG9448892.1"/>
    </source>
</evidence>
<evidence type="ECO:0000256" key="1">
    <source>
        <dbReference type="SAM" id="MobiDB-lite"/>
    </source>
</evidence>
<evidence type="ECO:0000259" key="2">
    <source>
        <dbReference type="PROSITE" id="PS50033"/>
    </source>
</evidence>
<dbReference type="Gene3D" id="3.40.30.10">
    <property type="entry name" value="Glutaredoxin"/>
    <property type="match status" value="1"/>
</dbReference>
<accession>A0AAV7EMG2</accession>
<reference evidence="3 4" key="1">
    <citation type="submission" date="2021-07" db="EMBL/GenBank/DDBJ databases">
        <title>The Aristolochia fimbriata genome: insights into angiosperm evolution, floral development and chemical biosynthesis.</title>
        <authorList>
            <person name="Jiao Y."/>
        </authorList>
    </citation>
    <scope>NUCLEOTIDE SEQUENCE [LARGE SCALE GENOMIC DNA]</scope>
    <source>
        <strain evidence="3">IBCAS-2021</strain>
        <tissue evidence="3">Leaf</tissue>
    </source>
</reference>
<dbReference type="SUPFAM" id="SSF54236">
    <property type="entry name" value="Ubiquitin-like"/>
    <property type="match status" value="1"/>
</dbReference>
<dbReference type="InterPro" id="IPR050730">
    <property type="entry name" value="UBX_domain-protein"/>
</dbReference>
<dbReference type="Pfam" id="PF21021">
    <property type="entry name" value="FAF1"/>
    <property type="match status" value="1"/>
</dbReference>
<feature type="compositionally biased region" description="Basic and acidic residues" evidence="1">
    <location>
        <begin position="298"/>
        <end position="308"/>
    </location>
</feature>
<name>A0AAV7EMG2_ARIFI</name>
<dbReference type="SMART" id="SM00594">
    <property type="entry name" value="UAS"/>
    <property type="match status" value="1"/>
</dbReference>
<dbReference type="SMART" id="SM00166">
    <property type="entry name" value="UBX"/>
    <property type="match status" value="1"/>
</dbReference>
<feature type="region of interest" description="Disordered" evidence="1">
    <location>
        <begin position="273"/>
        <end position="315"/>
    </location>
</feature>
<proteinExistence type="predicted"/>
<keyword evidence="4" id="KW-1185">Reference proteome</keyword>
<dbReference type="InterPro" id="IPR049483">
    <property type="entry name" value="FAF1_2-like_UAS"/>
</dbReference>
<feature type="region of interest" description="Disordered" evidence="1">
    <location>
        <begin position="189"/>
        <end position="230"/>
    </location>
</feature>
<dbReference type="GO" id="GO:0036503">
    <property type="term" value="P:ERAD pathway"/>
    <property type="evidence" value="ECO:0007669"/>
    <property type="project" value="TreeGrafter"/>
</dbReference>
<gene>
    <name evidence="3" type="ORF">H6P81_008857</name>
</gene>
<feature type="compositionally biased region" description="Polar residues" evidence="1">
    <location>
        <begin position="209"/>
        <end position="225"/>
    </location>
</feature>
<dbReference type="InterPro" id="IPR036249">
    <property type="entry name" value="Thioredoxin-like_sf"/>
</dbReference>
<dbReference type="CDD" id="cd02958">
    <property type="entry name" value="UAS"/>
    <property type="match status" value="1"/>
</dbReference>
<comment type="caution">
    <text evidence="3">The sequence shown here is derived from an EMBL/GenBank/DDBJ whole genome shotgun (WGS) entry which is preliminary data.</text>
</comment>
<protein>
    <recommendedName>
        <fullName evidence="2">UBX domain-containing protein</fullName>
    </recommendedName>
</protein>
<organism evidence="3 4">
    <name type="scientific">Aristolochia fimbriata</name>
    <name type="common">White veined hardy Dutchman's pipe vine</name>
    <dbReference type="NCBI Taxonomy" id="158543"/>
    <lineage>
        <taxon>Eukaryota</taxon>
        <taxon>Viridiplantae</taxon>
        <taxon>Streptophyta</taxon>
        <taxon>Embryophyta</taxon>
        <taxon>Tracheophyta</taxon>
        <taxon>Spermatophyta</taxon>
        <taxon>Magnoliopsida</taxon>
        <taxon>Magnoliidae</taxon>
        <taxon>Piperales</taxon>
        <taxon>Aristolochiaceae</taxon>
        <taxon>Aristolochia</taxon>
    </lineage>
</organism>
<dbReference type="PANTHER" id="PTHR23322:SF71">
    <property type="entry name" value="UBIQUITIN-ASSOCIATED (UBA) PROTEIN-RELATED"/>
    <property type="match status" value="1"/>
</dbReference>
<dbReference type="Pfam" id="PF00789">
    <property type="entry name" value="UBX"/>
    <property type="match status" value="1"/>
</dbReference>
<dbReference type="InterPro" id="IPR001012">
    <property type="entry name" value="UBX_dom"/>
</dbReference>
<dbReference type="GO" id="GO:0005783">
    <property type="term" value="C:endoplasmic reticulum"/>
    <property type="evidence" value="ECO:0007669"/>
    <property type="project" value="TreeGrafter"/>
</dbReference>